<organism evidence="2 3">
    <name type="scientific">Elstera litoralis</name>
    <dbReference type="NCBI Taxonomy" id="552518"/>
    <lineage>
        <taxon>Bacteria</taxon>
        <taxon>Pseudomonadati</taxon>
        <taxon>Pseudomonadota</taxon>
        <taxon>Alphaproteobacteria</taxon>
        <taxon>Rhodospirillales</taxon>
        <taxon>Rhodospirillaceae</taxon>
        <taxon>Elstera</taxon>
    </lineage>
</organism>
<sequence>MVSGQHGRRGGEDFPVGILCIGDQGNRLSGLRLDEAGIGGLLIGARPEQQKRQKGEGGRMSEHSGFPD</sequence>
<proteinExistence type="predicted"/>
<feature type="region of interest" description="Disordered" evidence="1">
    <location>
        <begin position="43"/>
        <end position="68"/>
    </location>
</feature>
<reference evidence="2 3" key="1">
    <citation type="submission" date="2015-03" db="EMBL/GenBank/DDBJ databases">
        <title>Draft genome sequence of Elstera litoralis.</title>
        <authorList>
            <person name="Rahalkar M.C."/>
            <person name="Dhakephalkar P.K."/>
            <person name="Pore S.D."/>
            <person name="Arora P."/>
            <person name="Kapse N.G."/>
            <person name="Pandit P.S."/>
        </authorList>
    </citation>
    <scope>NUCLEOTIDE SEQUENCE [LARGE SCALE GENOMIC DNA]</scope>
    <source>
        <strain evidence="2 3">Dia-1</strain>
    </source>
</reference>
<gene>
    <name evidence="2" type="ORF">VZ95_07195</name>
</gene>
<keyword evidence="3" id="KW-1185">Reference proteome</keyword>
<evidence type="ECO:0000256" key="1">
    <source>
        <dbReference type="SAM" id="MobiDB-lite"/>
    </source>
</evidence>
<accession>A0A0F3IU07</accession>
<evidence type="ECO:0000313" key="3">
    <source>
        <dbReference type="Proteomes" id="UP000033774"/>
    </source>
</evidence>
<feature type="compositionally biased region" description="Basic and acidic residues" evidence="1">
    <location>
        <begin position="48"/>
        <end position="62"/>
    </location>
</feature>
<comment type="caution">
    <text evidence="2">The sequence shown here is derived from an EMBL/GenBank/DDBJ whole genome shotgun (WGS) entry which is preliminary data.</text>
</comment>
<dbReference type="AlphaFoldDB" id="A0A0F3IU07"/>
<dbReference type="Proteomes" id="UP000033774">
    <property type="component" value="Unassembled WGS sequence"/>
</dbReference>
<evidence type="ECO:0000313" key="2">
    <source>
        <dbReference type="EMBL" id="KJV10102.1"/>
    </source>
</evidence>
<protein>
    <submittedName>
        <fullName evidence="2">Uncharacterized protein</fullName>
    </submittedName>
</protein>
<dbReference type="EMBL" id="LAJY01000154">
    <property type="protein sequence ID" value="KJV10102.1"/>
    <property type="molecule type" value="Genomic_DNA"/>
</dbReference>
<name>A0A0F3IU07_9PROT</name>